<comment type="caution">
    <text evidence="4">The sequence shown here is derived from an EMBL/GenBank/DDBJ whole genome shotgun (WGS) entry which is preliminary data.</text>
</comment>
<dbReference type="SMART" id="SM00292">
    <property type="entry name" value="BRCT"/>
    <property type="match status" value="6"/>
</dbReference>
<evidence type="ECO:0000313" key="4">
    <source>
        <dbReference type="EMBL" id="GJJ68352.1"/>
    </source>
</evidence>
<dbReference type="GO" id="GO:0007095">
    <property type="term" value="P:mitotic G2 DNA damage checkpoint signaling"/>
    <property type="evidence" value="ECO:0007669"/>
    <property type="project" value="TreeGrafter"/>
</dbReference>
<dbReference type="GO" id="GO:0033314">
    <property type="term" value="P:mitotic DNA replication checkpoint signaling"/>
    <property type="evidence" value="ECO:0007669"/>
    <property type="project" value="TreeGrafter"/>
</dbReference>
<dbReference type="SUPFAM" id="SSF52113">
    <property type="entry name" value="BRCT domain"/>
    <property type="match status" value="6"/>
</dbReference>
<feature type="compositionally biased region" description="Low complexity" evidence="2">
    <location>
        <begin position="422"/>
        <end position="437"/>
    </location>
</feature>
<feature type="region of interest" description="Disordered" evidence="2">
    <location>
        <begin position="1"/>
        <end position="30"/>
    </location>
</feature>
<feature type="domain" description="BRCT" evidence="3">
    <location>
        <begin position="249"/>
        <end position="343"/>
    </location>
</feature>
<feature type="domain" description="BRCT" evidence="3">
    <location>
        <begin position="128"/>
        <end position="217"/>
    </location>
</feature>
<organism evidence="4 5">
    <name type="scientific">Entomortierella parvispora</name>
    <dbReference type="NCBI Taxonomy" id="205924"/>
    <lineage>
        <taxon>Eukaryota</taxon>
        <taxon>Fungi</taxon>
        <taxon>Fungi incertae sedis</taxon>
        <taxon>Mucoromycota</taxon>
        <taxon>Mortierellomycotina</taxon>
        <taxon>Mortierellomycetes</taxon>
        <taxon>Mortierellales</taxon>
        <taxon>Mortierellaceae</taxon>
        <taxon>Entomortierella</taxon>
    </lineage>
</organism>
<dbReference type="Pfam" id="PF00533">
    <property type="entry name" value="BRCT"/>
    <property type="match status" value="2"/>
</dbReference>
<feature type="compositionally biased region" description="Polar residues" evidence="2">
    <location>
        <begin position="880"/>
        <end position="901"/>
    </location>
</feature>
<feature type="domain" description="BRCT" evidence="3">
    <location>
        <begin position="35"/>
        <end position="106"/>
    </location>
</feature>
<protein>
    <submittedName>
        <fullName evidence="4">Topoisomerase (DNA) II binding protein 1</fullName>
    </submittedName>
</protein>
<dbReference type="EMBL" id="BQFW01000001">
    <property type="protein sequence ID" value="GJJ68352.1"/>
    <property type="molecule type" value="Genomic_DNA"/>
</dbReference>
<dbReference type="PANTHER" id="PTHR13561:SF20">
    <property type="entry name" value="DNA TOPOISOMERASE 2-BINDING PROTEIN 1"/>
    <property type="match status" value="1"/>
</dbReference>
<dbReference type="Pfam" id="PF12738">
    <property type="entry name" value="PTCB-BRCT"/>
    <property type="match status" value="2"/>
</dbReference>
<dbReference type="Pfam" id="PF16589">
    <property type="entry name" value="BRCT_2"/>
    <property type="match status" value="1"/>
</dbReference>
<dbReference type="PANTHER" id="PTHR13561">
    <property type="entry name" value="DNA REPLICATION REGULATOR DPB11-RELATED"/>
    <property type="match status" value="1"/>
</dbReference>
<dbReference type="Gene3D" id="3.40.50.10190">
    <property type="entry name" value="BRCT domain"/>
    <property type="match status" value="7"/>
</dbReference>
<feature type="region of interest" description="Disordered" evidence="2">
    <location>
        <begin position="981"/>
        <end position="1010"/>
    </location>
</feature>
<dbReference type="CDD" id="cd17731">
    <property type="entry name" value="BRCT_TopBP1_rpt2_like"/>
    <property type="match status" value="1"/>
</dbReference>
<feature type="compositionally biased region" description="Low complexity" evidence="2">
    <location>
        <begin position="861"/>
        <end position="874"/>
    </location>
</feature>
<feature type="domain" description="BRCT" evidence="3">
    <location>
        <begin position="736"/>
        <end position="828"/>
    </location>
</feature>
<feature type="domain" description="BRCT" evidence="3">
    <location>
        <begin position="604"/>
        <end position="690"/>
    </location>
</feature>
<reference evidence="4" key="2">
    <citation type="journal article" date="2022" name="Microbiol. Resour. Announc.">
        <title>Whole-Genome Sequence of Entomortierella parvispora E1425, a Mucoromycotan Fungus Associated with Burkholderiaceae-Related Endosymbiotic Bacteria.</title>
        <authorList>
            <person name="Herlambang A."/>
            <person name="Guo Y."/>
            <person name="Takashima Y."/>
            <person name="Narisawa K."/>
            <person name="Ohta H."/>
            <person name="Nishizawa T."/>
        </authorList>
    </citation>
    <scope>NUCLEOTIDE SEQUENCE</scope>
    <source>
        <strain evidence="4">E1425</strain>
    </source>
</reference>
<keyword evidence="5" id="KW-1185">Reference proteome</keyword>
<name>A0A9P3H1K1_9FUNG</name>
<dbReference type="PROSITE" id="PS50172">
    <property type="entry name" value="BRCT"/>
    <property type="match status" value="6"/>
</dbReference>
<evidence type="ECO:0000256" key="1">
    <source>
        <dbReference type="ARBA" id="ARBA00022737"/>
    </source>
</evidence>
<dbReference type="OrthoDB" id="251770at2759"/>
<dbReference type="AlphaFoldDB" id="A0A9P3H1K1"/>
<evidence type="ECO:0000256" key="2">
    <source>
        <dbReference type="SAM" id="MobiDB-lite"/>
    </source>
</evidence>
<gene>
    <name evidence="4" type="ORF">EMPS_00698</name>
</gene>
<feature type="region of interest" description="Disordered" evidence="2">
    <location>
        <begin position="842"/>
        <end position="904"/>
    </location>
</feature>
<dbReference type="InterPro" id="IPR001357">
    <property type="entry name" value="BRCT_dom"/>
</dbReference>
<proteinExistence type="predicted"/>
<dbReference type="CDD" id="cd17727">
    <property type="entry name" value="BRCT_TopBP1_rpt6"/>
    <property type="match status" value="1"/>
</dbReference>
<feature type="compositionally biased region" description="Low complexity" evidence="2">
    <location>
        <begin position="995"/>
        <end position="1006"/>
    </location>
</feature>
<feature type="region of interest" description="Disordered" evidence="2">
    <location>
        <begin position="419"/>
        <end position="452"/>
    </location>
</feature>
<reference evidence="4" key="1">
    <citation type="submission" date="2021-11" db="EMBL/GenBank/DDBJ databases">
        <authorList>
            <person name="Herlambang A."/>
            <person name="Guo Y."/>
            <person name="Takashima Y."/>
            <person name="Nishizawa T."/>
        </authorList>
    </citation>
    <scope>NUCLEOTIDE SEQUENCE</scope>
    <source>
        <strain evidence="4">E1425</strain>
    </source>
</reference>
<keyword evidence="1" id="KW-0677">Repeat</keyword>
<dbReference type="Proteomes" id="UP000827284">
    <property type="component" value="Unassembled WGS sequence"/>
</dbReference>
<dbReference type="InterPro" id="IPR059215">
    <property type="entry name" value="BRCT2_TopBP1-like"/>
</dbReference>
<evidence type="ECO:0000259" key="3">
    <source>
        <dbReference type="PROSITE" id="PS50172"/>
    </source>
</evidence>
<feature type="domain" description="BRCT" evidence="3">
    <location>
        <begin position="1071"/>
        <end position="1169"/>
    </location>
</feature>
<sequence length="1169" mass="129393">MFRQSSTATARGVLRSSKTSLPAPPPATQGVDPLNPLLPLQGCIISYTGFSVAEREVVNTKVRAMGGEINVDLTEDVTHLLVAKVGSQKYKVAYTLGIAVLNPAWLNKLYDQWCKGDTFDLKTLTEDHILGPLTGCSICVTGYAADVREEIERNTLKYGGRYTSDLHRGKTTHLLCHRATGLKYKSALMWGLHCVPYDWLKDSIKKLERADESKYQIPSNAPTHALNTEVKAPNPVDMDTEPVRPQSVQDQMYLEACYIYLSPEFSAEMTTRLKKMIRMGGGIQVTEYQPSEVTHVVVPSDTLSARVLALFNQDTDLPYIVNYQWLRQSNRACKLLPESEYIVPFPTRSEDGQLKPVRFQGATTWTTDSAFKSSDLNSSRTSGRPRIAAVLAADSNGSSVSSKAVTDGAKLMAYRSATDRNAATTSSGATTPSDTPDYSSPAESRRGLRSRTQSGILTEALGELSVISTTQMPSQDNSLVSKTGLLALEEDMDEEEEESGKSNIFLGLYISAYGWSSQKLVSAIQSETVARGGVFVAEGETPPVPLDRIWTIVPLSRSGQSLQHLKTEILTGCWFERSLETDRVVSRNEHFLNTPIPVLPVPGFEGLYIAVATTLLKEYEYEQIGKAIGHMGATFCDKLNNLTTNLLIADRPTGPKYEFMAKKGKPIVKMRWLQDCIQQSKRLPYDDYILENPSTAGSLIKRSDSDSLLMRPSSVTNSRSNSPFENQLVPVYHAAPSDRPLEGLVIYLHGRVQGDHNEMQDLIAHMGARLLTSFNSSATHFIHQGKRTPEVGREIKMATKHKIFTVSPQWLYKCHETGTRVKESEYREIYDGNHLQTLVISASQPSSASKTGHRGLSKPMSSPSLLTPASTSLPGRIKRSTTATSASQYRGNESSSTQSLHRTAAAVTSSVVVKREISSLNMGPSTSPSSYDMSMPMLTTDQPSLRSMPSGQSFPAVQEEPRYMEDSDIWQPLPKVPVIREQRKRRRVTPPEEGSSSSLTTSSTASEMEGERIDYFSKASRYGPDAIYWDDVEGRQKKRALYESLGYTIPENPLAGNEETEMRQDSLPRDVASQVPRQYFFLLTGILQADRPRFKRTINDLGGVVLEDVNEDHEEWKAKVTHLVANGKNPPRTAKLVAAKEVGAMIVHKSFLIESAEQGQFVDETPHLI</sequence>
<dbReference type="GO" id="GO:0006270">
    <property type="term" value="P:DNA replication initiation"/>
    <property type="evidence" value="ECO:0007669"/>
    <property type="project" value="TreeGrafter"/>
</dbReference>
<dbReference type="InterPro" id="IPR036420">
    <property type="entry name" value="BRCT_dom_sf"/>
</dbReference>
<accession>A0A9P3H1K1</accession>
<evidence type="ECO:0000313" key="5">
    <source>
        <dbReference type="Proteomes" id="UP000827284"/>
    </source>
</evidence>